<proteinExistence type="predicted"/>
<evidence type="ECO:0000313" key="1">
    <source>
        <dbReference type="EMBL" id="KJF18605.1"/>
    </source>
</evidence>
<keyword evidence="2" id="KW-1185">Reference proteome</keyword>
<dbReference type="Proteomes" id="UP000032360">
    <property type="component" value="Unassembled WGS sequence"/>
</dbReference>
<dbReference type="AlphaFoldDB" id="A0A0D8HKS2"/>
<protein>
    <submittedName>
        <fullName evidence="1">Uncharacterized protein</fullName>
    </submittedName>
</protein>
<dbReference type="EMBL" id="JXYS01000012">
    <property type="protein sequence ID" value="KJF18605.1"/>
    <property type="molecule type" value="Genomic_DNA"/>
</dbReference>
<comment type="caution">
    <text evidence="1">The sequence shown here is derived from an EMBL/GenBank/DDBJ whole genome shotgun (WGS) entry which is preliminary data.</text>
</comment>
<organism evidence="1 2">
    <name type="scientific">Acidithrix ferrooxidans</name>
    <dbReference type="NCBI Taxonomy" id="1280514"/>
    <lineage>
        <taxon>Bacteria</taxon>
        <taxon>Bacillati</taxon>
        <taxon>Actinomycetota</taxon>
        <taxon>Acidimicrobiia</taxon>
        <taxon>Acidimicrobiales</taxon>
        <taxon>Acidimicrobiaceae</taxon>
        <taxon>Acidithrix</taxon>
    </lineage>
</organism>
<accession>A0A0D8HKS2</accession>
<name>A0A0D8HKS2_9ACTN</name>
<sequence>MAAILQKQIDTLECEDSKFDLPLGESYQDRRIPIILKSSGRAAKSIDQIKRST</sequence>
<reference evidence="1 2" key="1">
    <citation type="submission" date="2015-01" db="EMBL/GenBank/DDBJ databases">
        <title>Draft genome of the acidophilic iron oxidizer Acidithrix ferrooxidans strain Py-F3.</title>
        <authorList>
            <person name="Poehlein A."/>
            <person name="Eisen S."/>
            <person name="Schloemann M."/>
            <person name="Johnson B.D."/>
            <person name="Daniel R."/>
            <person name="Muehling M."/>
        </authorList>
    </citation>
    <scope>NUCLEOTIDE SEQUENCE [LARGE SCALE GENOMIC DNA]</scope>
    <source>
        <strain evidence="1 2">Py-F3</strain>
    </source>
</reference>
<gene>
    <name evidence="1" type="ORF">AXFE_05560</name>
</gene>
<evidence type="ECO:0000313" key="2">
    <source>
        <dbReference type="Proteomes" id="UP000032360"/>
    </source>
</evidence>